<organism evidence="2 3">
    <name type="scientific">Actinacidiphila bryophytorum</name>
    <dbReference type="NCBI Taxonomy" id="1436133"/>
    <lineage>
        <taxon>Bacteria</taxon>
        <taxon>Bacillati</taxon>
        <taxon>Actinomycetota</taxon>
        <taxon>Actinomycetes</taxon>
        <taxon>Kitasatosporales</taxon>
        <taxon>Streptomycetaceae</taxon>
        <taxon>Actinacidiphila</taxon>
    </lineage>
</organism>
<feature type="region of interest" description="Disordered" evidence="1">
    <location>
        <begin position="1"/>
        <end position="51"/>
    </location>
</feature>
<evidence type="ECO:0000313" key="3">
    <source>
        <dbReference type="Proteomes" id="UP001153328"/>
    </source>
</evidence>
<name>A0A9W4E0V2_9ACTN</name>
<comment type="caution">
    <text evidence="2">The sequence shown here is derived from an EMBL/GenBank/DDBJ whole genome shotgun (WGS) entry which is preliminary data.</text>
</comment>
<accession>A0A9W4E0V2</accession>
<keyword evidence="3" id="KW-1185">Reference proteome</keyword>
<dbReference type="EMBL" id="CAJVAX010000001">
    <property type="protein sequence ID" value="CAG7598856.1"/>
    <property type="molecule type" value="Genomic_DNA"/>
</dbReference>
<feature type="compositionally biased region" description="Basic and acidic residues" evidence="1">
    <location>
        <begin position="29"/>
        <end position="46"/>
    </location>
</feature>
<evidence type="ECO:0000256" key="1">
    <source>
        <dbReference type="SAM" id="MobiDB-lite"/>
    </source>
</evidence>
<dbReference type="AlphaFoldDB" id="A0A9W4E0V2"/>
<evidence type="ECO:0000313" key="2">
    <source>
        <dbReference type="EMBL" id="CAG7598856.1"/>
    </source>
</evidence>
<protein>
    <submittedName>
        <fullName evidence="2">Uncharacterized protein</fullName>
    </submittedName>
</protein>
<proteinExistence type="predicted"/>
<gene>
    <name evidence="2" type="ORF">SBRY_10195</name>
</gene>
<feature type="compositionally biased region" description="Basic residues" evidence="1">
    <location>
        <begin position="1"/>
        <end position="13"/>
    </location>
</feature>
<sequence length="82" mass="8945">MGVRLRSRGVHRGARLDRRSPPRRTGRAVHPDRERPLAAARRETGLHRGGALRGVGRRAVVRRVVAGPAPRLTPRGGVRPPG</sequence>
<dbReference type="Proteomes" id="UP001153328">
    <property type="component" value="Unassembled WGS sequence"/>
</dbReference>
<reference evidence="2" key="1">
    <citation type="submission" date="2021-06" db="EMBL/GenBank/DDBJ databases">
        <authorList>
            <person name="Arsene-Ploetze F."/>
        </authorList>
    </citation>
    <scope>NUCLEOTIDE SEQUENCE</scope>
    <source>
        <strain evidence="2">SBRY1</strain>
    </source>
</reference>